<sequence>MRCSTLKGEVAGVITDSGWKHGITSRDVFLAACMPCEVLLCLCAMGFLLSATSKTNYRNSSSQPLPPGDGISEYNCYHSASYGCRTRRLSEYHLYAQRGDYE</sequence>
<evidence type="ECO:0000313" key="3">
    <source>
        <dbReference type="Proteomes" id="UP000838756"/>
    </source>
</evidence>
<proteinExistence type="predicted"/>
<accession>A0A8S4RT06</accession>
<keyword evidence="3" id="KW-1185">Reference proteome</keyword>
<protein>
    <submittedName>
        <fullName evidence="2">Jg3419 protein</fullName>
    </submittedName>
</protein>
<dbReference type="Proteomes" id="UP000838756">
    <property type="component" value="Unassembled WGS sequence"/>
</dbReference>
<evidence type="ECO:0000256" key="1">
    <source>
        <dbReference type="SAM" id="Phobius"/>
    </source>
</evidence>
<keyword evidence="1" id="KW-0472">Membrane</keyword>
<dbReference type="EMBL" id="CAKXAJ010025467">
    <property type="protein sequence ID" value="CAH2239991.1"/>
    <property type="molecule type" value="Genomic_DNA"/>
</dbReference>
<evidence type="ECO:0000313" key="2">
    <source>
        <dbReference type="EMBL" id="CAH2239991.1"/>
    </source>
</evidence>
<feature type="transmembrane region" description="Helical" evidence="1">
    <location>
        <begin position="28"/>
        <end position="49"/>
    </location>
</feature>
<comment type="caution">
    <text evidence="2">The sequence shown here is derived from an EMBL/GenBank/DDBJ whole genome shotgun (WGS) entry which is preliminary data.</text>
</comment>
<dbReference type="AlphaFoldDB" id="A0A8S4RT06"/>
<keyword evidence="1" id="KW-1133">Transmembrane helix</keyword>
<keyword evidence="1" id="KW-0812">Transmembrane</keyword>
<gene>
    <name evidence="2" type="primary">jg3419</name>
    <name evidence="2" type="ORF">PAEG_LOCUS16623</name>
</gene>
<name>A0A8S4RT06_9NEOP</name>
<reference evidence="2" key="1">
    <citation type="submission" date="2022-03" db="EMBL/GenBank/DDBJ databases">
        <authorList>
            <person name="Lindestad O."/>
        </authorList>
    </citation>
    <scope>NUCLEOTIDE SEQUENCE</scope>
</reference>
<organism evidence="2 3">
    <name type="scientific">Pararge aegeria aegeria</name>
    <dbReference type="NCBI Taxonomy" id="348720"/>
    <lineage>
        <taxon>Eukaryota</taxon>
        <taxon>Metazoa</taxon>
        <taxon>Ecdysozoa</taxon>
        <taxon>Arthropoda</taxon>
        <taxon>Hexapoda</taxon>
        <taxon>Insecta</taxon>
        <taxon>Pterygota</taxon>
        <taxon>Neoptera</taxon>
        <taxon>Endopterygota</taxon>
        <taxon>Lepidoptera</taxon>
        <taxon>Glossata</taxon>
        <taxon>Ditrysia</taxon>
        <taxon>Papilionoidea</taxon>
        <taxon>Nymphalidae</taxon>
        <taxon>Satyrinae</taxon>
        <taxon>Satyrini</taxon>
        <taxon>Parargina</taxon>
        <taxon>Pararge</taxon>
    </lineage>
</organism>